<sequence>MGAAFAIQVMSGKESNVKRLMEWAFSKNANAQKWIKEIHTFTQSTQRALRSGELGKPVSRALMPGYIFLEMNYSVDGENTSAYIADDIWHLIKSVPGVLKQFTRTGQIISTEEFGQMLGLDLEDQVEVAVPLSIEETDHDEEELAIAESRVLNSLHQVNMAKTPQERAEAEKVYDEAVQNEAELLYGHDQVESISSELESLDEQHKSNPIISRIKSILRNDREIVRFPKSMLQRIGVPEHDKPLAHVVIDRLRQFIRLLVTS</sequence>
<dbReference type="SUPFAM" id="SSF82679">
    <property type="entry name" value="N-utilization substance G protein NusG, N-terminal domain"/>
    <property type="match status" value="1"/>
</dbReference>
<accession>A0ABU1IVZ0</accession>
<name>A0ABU1IVZ0_9BACL</name>
<dbReference type="Pfam" id="PF02357">
    <property type="entry name" value="NusG"/>
    <property type="match status" value="1"/>
</dbReference>
<feature type="domain" description="NusG-like N-terminal" evidence="2">
    <location>
        <begin position="5"/>
        <end position="113"/>
    </location>
</feature>
<keyword evidence="4" id="KW-1185">Reference proteome</keyword>
<keyword evidence="1" id="KW-0804">Transcription</keyword>
<reference evidence="3 4" key="1">
    <citation type="submission" date="2023-07" db="EMBL/GenBank/DDBJ databases">
        <title>Genomic Encyclopedia of Type Strains, Phase IV (KMG-IV): sequencing the most valuable type-strain genomes for metagenomic binning, comparative biology and taxonomic classification.</title>
        <authorList>
            <person name="Goeker M."/>
        </authorList>
    </citation>
    <scope>NUCLEOTIDE SEQUENCE [LARGE SCALE GENOMIC DNA]</scope>
    <source>
        <strain evidence="3 4">DSM 22170</strain>
    </source>
</reference>
<dbReference type="RefSeq" id="WP_188773630.1">
    <property type="nucleotide sequence ID" value="NZ_BMMB01000001.1"/>
</dbReference>
<evidence type="ECO:0000313" key="4">
    <source>
        <dbReference type="Proteomes" id="UP001185028"/>
    </source>
</evidence>
<organism evidence="3 4">
    <name type="scientific">Paenibacillus hunanensis</name>
    <dbReference type="NCBI Taxonomy" id="539262"/>
    <lineage>
        <taxon>Bacteria</taxon>
        <taxon>Bacillati</taxon>
        <taxon>Bacillota</taxon>
        <taxon>Bacilli</taxon>
        <taxon>Bacillales</taxon>
        <taxon>Paenibacillaceae</taxon>
        <taxon>Paenibacillus</taxon>
    </lineage>
</organism>
<dbReference type="InterPro" id="IPR036735">
    <property type="entry name" value="NGN_dom_sf"/>
</dbReference>
<dbReference type="EMBL" id="JAVDQH010000004">
    <property type="protein sequence ID" value="MDR6243438.1"/>
    <property type="molecule type" value="Genomic_DNA"/>
</dbReference>
<evidence type="ECO:0000313" key="3">
    <source>
        <dbReference type="EMBL" id="MDR6243438.1"/>
    </source>
</evidence>
<comment type="caution">
    <text evidence="3">The sequence shown here is derived from an EMBL/GenBank/DDBJ whole genome shotgun (WGS) entry which is preliminary data.</text>
</comment>
<dbReference type="CDD" id="cd08000">
    <property type="entry name" value="NGN"/>
    <property type="match status" value="1"/>
</dbReference>
<dbReference type="Gene3D" id="3.30.70.940">
    <property type="entry name" value="NusG, N-terminal domain"/>
    <property type="match status" value="1"/>
</dbReference>
<dbReference type="Proteomes" id="UP001185028">
    <property type="component" value="Unassembled WGS sequence"/>
</dbReference>
<gene>
    <name evidence="3" type="ORF">JOC58_001325</name>
</gene>
<evidence type="ECO:0000256" key="1">
    <source>
        <dbReference type="ARBA" id="ARBA00023163"/>
    </source>
</evidence>
<dbReference type="InterPro" id="IPR006645">
    <property type="entry name" value="NGN-like_dom"/>
</dbReference>
<proteinExistence type="predicted"/>
<protein>
    <submittedName>
        <fullName evidence="3">Transcription antitermination factor NusG</fullName>
    </submittedName>
</protein>
<evidence type="ECO:0000259" key="2">
    <source>
        <dbReference type="Pfam" id="PF02357"/>
    </source>
</evidence>